<reference evidence="5" key="1">
    <citation type="submission" date="2020-10" db="EMBL/GenBank/DDBJ databases">
        <authorList>
            <person name="Han B."/>
            <person name="Lu T."/>
            <person name="Zhao Q."/>
            <person name="Huang X."/>
            <person name="Zhao Y."/>
        </authorList>
    </citation>
    <scope>NUCLEOTIDE SEQUENCE</scope>
</reference>
<evidence type="ECO:0000256" key="1">
    <source>
        <dbReference type="PROSITE-ProRule" id="PRU00175"/>
    </source>
</evidence>
<proteinExistence type="predicted"/>
<dbReference type="SUPFAM" id="SSF57850">
    <property type="entry name" value="RING/U-box"/>
    <property type="match status" value="1"/>
</dbReference>
<dbReference type="InterPro" id="IPR001841">
    <property type="entry name" value="Znf_RING"/>
</dbReference>
<dbReference type="GO" id="GO:0008270">
    <property type="term" value="F:zinc ion binding"/>
    <property type="evidence" value="ECO:0007669"/>
    <property type="project" value="UniProtKB-KW"/>
</dbReference>
<dbReference type="PANTHER" id="PTHR45676">
    <property type="entry name" value="RING-H2 FINGER PROTEIN ATL51-RELATED"/>
    <property type="match status" value="1"/>
</dbReference>
<evidence type="ECO:0000259" key="4">
    <source>
        <dbReference type="PROSITE" id="PS50089"/>
    </source>
</evidence>
<dbReference type="UniPathway" id="UPA00143"/>
<comment type="caution">
    <text evidence="5">The sequence shown here is derived from an EMBL/GenBank/DDBJ whole genome shotgun (WGS) entry which is preliminary data.</text>
</comment>
<protein>
    <recommendedName>
        <fullName evidence="4">RING-type domain-containing protein</fullName>
    </recommendedName>
</protein>
<dbReference type="Pfam" id="PF13639">
    <property type="entry name" value="zf-RING_2"/>
    <property type="match status" value="1"/>
</dbReference>
<keyword evidence="3" id="KW-1133">Transmembrane helix</keyword>
<keyword evidence="1" id="KW-0863">Zinc-finger</keyword>
<keyword evidence="3" id="KW-0472">Membrane</keyword>
<feature type="transmembrane region" description="Helical" evidence="3">
    <location>
        <begin position="48"/>
        <end position="67"/>
    </location>
</feature>
<keyword evidence="1" id="KW-0862">Zinc</keyword>
<dbReference type="Proteomes" id="UP000604825">
    <property type="component" value="Unassembled WGS sequence"/>
</dbReference>
<dbReference type="OrthoDB" id="656255at2759"/>
<evidence type="ECO:0000313" key="6">
    <source>
        <dbReference type="Proteomes" id="UP000604825"/>
    </source>
</evidence>
<feature type="domain" description="RING-type" evidence="4">
    <location>
        <begin position="134"/>
        <end position="176"/>
    </location>
</feature>
<dbReference type="PROSITE" id="PS50089">
    <property type="entry name" value="ZF_RING_2"/>
    <property type="match status" value="1"/>
</dbReference>
<keyword evidence="3" id="KW-0812">Transmembrane</keyword>
<dbReference type="EMBL" id="CAJGYO010000010">
    <property type="protein sequence ID" value="CAD6255588.1"/>
    <property type="molecule type" value="Genomic_DNA"/>
</dbReference>
<keyword evidence="1" id="KW-0479">Metal-binding</keyword>
<name>A0A811Q4Y1_9POAL</name>
<dbReference type="FunFam" id="3.30.40.10:FF:000654">
    <property type="entry name" value="RING-H2 finger protein ATL33"/>
    <property type="match status" value="1"/>
</dbReference>
<evidence type="ECO:0000256" key="2">
    <source>
        <dbReference type="SAM" id="MobiDB-lite"/>
    </source>
</evidence>
<feature type="compositionally biased region" description="Polar residues" evidence="2">
    <location>
        <begin position="1"/>
        <end position="13"/>
    </location>
</feature>
<dbReference type="SMART" id="SM00184">
    <property type="entry name" value="RING"/>
    <property type="match status" value="1"/>
</dbReference>
<dbReference type="AlphaFoldDB" id="A0A811Q4Y1"/>
<evidence type="ECO:0000313" key="5">
    <source>
        <dbReference type="EMBL" id="CAD6255588.1"/>
    </source>
</evidence>
<organism evidence="5 6">
    <name type="scientific">Miscanthus lutarioriparius</name>
    <dbReference type="NCBI Taxonomy" id="422564"/>
    <lineage>
        <taxon>Eukaryota</taxon>
        <taxon>Viridiplantae</taxon>
        <taxon>Streptophyta</taxon>
        <taxon>Embryophyta</taxon>
        <taxon>Tracheophyta</taxon>
        <taxon>Spermatophyta</taxon>
        <taxon>Magnoliopsida</taxon>
        <taxon>Liliopsida</taxon>
        <taxon>Poales</taxon>
        <taxon>Poaceae</taxon>
        <taxon>PACMAD clade</taxon>
        <taxon>Panicoideae</taxon>
        <taxon>Andropogonodae</taxon>
        <taxon>Andropogoneae</taxon>
        <taxon>Saccharinae</taxon>
        <taxon>Miscanthus</taxon>
    </lineage>
</organism>
<gene>
    <name evidence="5" type="ORF">NCGR_LOCUS39129</name>
</gene>
<sequence>MEHSMATTTNNAAGGSKDHLPSSQHGSAYGQAYYSQNSGEPGDANDNVMPIVFVAITGVVVLLRILCCGLRKDDAVEQVAGGGDRVGPPSSQAAGLADRDPSMMAAVEVPPVQAAEPPLVCTYRKEDGCGEDSCGVCLAELADGEAIRVLPACMHFFHAACVNEWLRGHDTCPLCRAPLVAPGPGDDI</sequence>
<feature type="region of interest" description="Disordered" evidence="2">
    <location>
        <begin position="1"/>
        <end position="38"/>
    </location>
</feature>
<evidence type="ECO:0000256" key="3">
    <source>
        <dbReference type="SAM" id="Phobius"/>
    </source>
</evidence>
<dbReference type="InterPro" id="IPR013083">
    <property type="entry name" value="Znf_RING/FYVE/PHD"/>
</dbReference>
<accession>A0A811Q4Y1</accession>
<keyword evidence="6" id="KW-1185">Reference proteome</keyword>
<dbReference type="GO" id="GO:0016567">
    <property type="term" value="P:protein ubiquitination"/>
    <property type="evidence" value="ECO:0007669"/>
    <property type="project" value="UniProtKB-UniPathway"/>
</dbReference>
<dbReference type="CDD" id="cd16461">
    <property type="entry name" value="RING-H2_EL5-like"/>
    <property type="match status" value="1"/>
</dbReference>
<dbReference type="Gene3D" id="3.30.40.10">
    <property type="entry name" value="Zinc/RING finger domain, C3HC4 (zinc finger)"/>
    <property type="match status" value="1"/>
</dbReference>
<dbReference type="PANTHER" id="PTHR45676:SF120">
    <property type="entry name" value="RING-TYPE E3 UBIQUITIN TRANSFERASE"/>
    <property type="match status" value="1"/>
</dbReference>